<dbReference type="Pfam" id="PF02911">
    <property type="entry name" value="Formyl_trans_C"/>
    <property type="match status" value="1"/>
</dbReference>
<dbReference type="InterPro" id="IPR036477">
    <property type="entry name" value="Formyl_transf_N_sf"/>
</dbReference>
<comment type="catalytic activity">
    <reaction evidence="5">
        <text>L-methionyl-tRNA(fMet) + (6R)-10-formyltetrahydrofolate = N-formyl-L-methionyl-tRNA(fMet) + (6S)-5,6,7,8-tetrahydrofolate + H(+)</text>
        <dbReference type="Rhea" id="RHEA:24380"/>
        <dbReference type="Rhea" id="RHEA-COMP:9952"/>
        <dbReference type="Rhea" id="RHEA-COMP:9953"/>
        <dbReference type="ChEBI" id="CHEBI:15378"/>
        <dbReference type="ChEBI" id="CHEBI:57453"/>
        <dbReference type="ChEBI" id="CHEBI:78530"/>
        <dbReference type="ChEBI" id="CHEBI:78844"/>
        <dbReference type="ChEBI" id="CHEBI:195366"/>
        <dbReference type="EC" id="2.1.2.9"/>
    </reaction>
</comment>
<dbReference type="EC" id="2.1.2.9" evidence="2 5"/>
<organism evidence="8 9">
    <name type="scientific">Candidatus Reconcilbacillus cellulovorans</name>
    <dbReference type="NCBI Taxonomy" id="1906605"/>
    <lineage>
        <taxon>Bacteria</taxon>
        <taxon>Bacillati</taxon>
        <taxon>Bacillota</taxon>
        <taxon>Bacilli</taxon>
        <taxon>Bacillales</taxon>
        <taxon>Paenibacillaceae</taxon>
        <taxon>Candidatus Reconcilbacillus</taxon>
    </lineage>
</organism>
<reference evidence="8 9" key="1">
    <citation type="submission" date="2016-12" db="EMBL/GenBank/DDBJ databases">
        <title>Candidatus Reconcilibacillus cellulovorans genome.</title>
        <authorList>
            <person name="Kolinko S."/>
            <person name="Wu Y.-W."/>
            <person name="Tachea F."/>
            <person name="Denzel E."/>
            <person name="Hiras J."/>
            <person name="Baecker N."/>
            <person name="Chan L.J."/>
            <person name="Eichorst S.A."/>
            <person name="Frey D."/>
            <person name="Adams P.D."/>
            <person name="Pray T."/>
            <person name="Tanjore D."/>
            <person name="Petzold C.J."/>
            <person name="Gladden J.M."/>
            <person name="Simmons B.A."/>
            <person name="Singer S.W."/>
        </authorList>
    </citation>
    <scope>NUCLEOTIDE SEQUENCE [LARGE SCALE GENOMIC DNA]</scope>
    <source>
        <strain evidence="8">JTherm</strain>
    </source>
</reference>
<dbReference type="EMBL" id="MOXJ01000001">
    <property type="protein sequence ID" value="PDO11817.1"/>
    <property type="molecule type" value="Genomic_DNA"/>
</dbReference>
<dbReference type="FunFam" id="3.40.50.12230:FF:000001">
    <property type="entry name" value="Methionyl-tRNA formyltransferase"/>
    <property type="match status" value="1"/>
</dbReference>
<dbReference type="PROSITE" id="PS00373">
    <property type="entry name" value="GART"/>
    <property type="match status" value="1"/>
</dbReference>
<evidence type="ECO:0000256" key="2">
    <source>
        <dbReference type="ARBA" id="ARBA00012261"/>
    </source>
</evidence>
<dbReference type="CDD" id="cd08704">
    <property type="entry name" value="Met_tRNA_FMT_C"/>
    <property type="match status" value="1"/>
</dbReference>
<name>A0A2A6E4W9_9BACL</name>
<evidence type="ECO:0000259" key="7">
    <source>
        <dbReference type="Pfam" id="PF02911"/>
    </source>
</evidence>
<keyword evidence="4 5" id="KW-0648">Protein biosynthesis</keyword>
<evidence type="ECO:0000259" key="6">
    <source>
        <dbReference type="Pfam" id="PF00551"/>
    </source>
</evidence>
<sequence length="313" mass="33820">MRVVFLGTSEFAVPILRLLVERRYAVAGVVTQPDRPKGRKRELTPPPVKTEAVRLGLPVLQPPRLKAEEALEDVFRLKPDLIVTAAYGQIVPKALLDAPPLGCLNVHASLLPKYRGGAPIQRAIMNGESVTGVTIMRMVERLDAGDIVSQVEVPIGEDDTAGTMTEKLARAGAELLGTTLPDWIAGRIRPVPQREEEATYAPNLTRADEIIRWERPARDLSCQVRGLHPSPGAYTLYNGDVLKVWACIPLDDVESAAEAEPGTVVRVGGEGVDVRCGRGVLRLTQLQPAGKRPMAAADFVRGGRMLLGTVLGA</sequence>
<dbReference type="Proteomes" id="UP000243688">
    <property type="component" value="Unassembled WGS sequence"/>
</dbReference>
<dbReference type="InterPro" id="IPR005794">
    <property type="entry name" value="Fmt"/>
</dbReference>
<comment type="function">
    <text evidence="5">Attaches a formyl group to the free amino group of methionyl-tRNA(fMet). The formyl group appears to play a dual role in the initiator identity of N-formylmethionyl-tRNA by promoting its recognition by IF2 and preventing the misappropriation of this tRNA by the elongation apparatus.</text>
</comment>
<dbReference type="InterPro" id="IPR001555">
    <property type="entry name" value="GART_AS"/>
</dbReference>
<dbReference type="GO" id="GO:0005829">
    <property type="term" value="C:cytosol"/>
    <property type="evidence" value="ECO:0007669"/>
    <property type="project" value="TreeGrafter"/>
</dbReference>
<dbReference type="PANTHER" id="PTHR11138:SF5">
    <property type="entry name" value="METHIONYL-TRNA FORMYLTRANSFERASE, MITOCHONDRIAL"/>
    <property type="match status" value="1"/>
</dbReference>
<dbReference type="SUPFAM" id="SSF53328">
    <property type="entry name" value="Formyltransferase"/>
    <property type="match status" value="1"/>
</dbReference>
<evidence type="ECO:0000256" key="4">
    <source>
        <dbReference type="ARBA" id="ARBA00022917"/>
    </source>
</evidence>
<dbReference type="InterPro" id="IPR005793">
    <property type="entry name" value="Formyl_trans_C"/>
</dbReference>
<evidence type="ECO:0000313" key="8">
    <source>
        <dbReference type="EMBL" id="PDO11817.1"/>
    </source>
</evidence>
<keyword evidence="3 5" id="KW-0808">Transferase</keyword>
<dbReference type="Pfam" id="PF00551">
    <property type="entry name" value="Formyl_trans_N"/>
    <property type="match status" value="1"/>
</dbReference>
<comment type="similarity">
    <text evidence="1 5">Belongs to the Fmt family.</text>
</comment>
<dbReference type="InterPro" id="IPR002376">
    <property type="entry name" value="Formyl_transf_N"/>
</dbReference>
<feature type="binding site" evidence="5">
    <location>
        <begin position="109"/>
        <end position="112"/>
    </location>
    <ligand>
        <name>(6S)-5,6,7,8-tetrahydrofolate</name>
        <dbReference type="ChEBI" id="CHEBI:57453"/>
    </ligand>
</feature>
<dbReference type="InterPro" id="IPR044135">
    <property type="entry name" value="Met-tRNA-FMT_C"/>
</dbReference>
<comment type="caution">
    <text evidence="8">The sequence shown here is derived from an EMBL/GenBank/DDBJ whole genome shotgun (WGS) entry which is preliminary data.</text>
</comment>
<dbReference type="GO" id="GO:0004479">
    <property type="term" value="F:methionyl-tRNA formyltransferase activity"/>
    <property type="evidence" value="ECO:0007669"/>
    <property type="project" value="UniProtKB-UniRule"/>
</dbReference>
<dbReference type="Gene3D" id="3.40.50.12230">
    <property type="match status" value="1"/>
</dbReference>
<proteinExistence type="inferred from homology"/>
<dbReference type="InterPro" id="IPR011034">
    <property type="entry name" value="Formyl_transferase-like_C_sf"/>
</dbReference>
<evidence type="ECO:0000256" key="3">
    <source>
        <dbReference type="ARBA" id="ARBA00022679"/>
    </source>
</evidence>
<dbReference type="InterPro" id="IPR041711">
    <property type="entry name" value="Met-tRNA-FMT_N"/>
</dbReference>
<dbReference type="HAMAP" id="MF_00182">
    <property type="entry name" value="Formyl_trans"/>
    <property type="match status" value="1"/>
</dbReference>
<dbReference type="CDD" id="cd08646">
    <property type="entry name" value="FMT_core_Met-tRNA-FMT_N"/>
    <property type="match status" value="1"/>
</dbReference>
<evidence type="ECO:0000256" key="5">
    <source>
        <dbReference type="HAMAP-Rule" id="MF_00182"/>
    </source>
</evidence>
<evidence type="ECO:0000313" key="9">
    <source>
        <dbReference type="Proteomes" id="UP000243688"/>
    </source>
</evidence>
<protein>
    <recommendedName>
        <fullName evidence="2 5">Methionyl-tRNA formyltransferase</fullName>
        <ecNumber evidence="2 5">2.1.2.9</ecNumber>
    </recommendedName>
</protein>
<gene>
    <name evidence="5" type="primary">fmt</name>
    <name evidence="8" type="ORF">BLM47_01095</name>
</gene>
<dbReference type="NCBIfam" id="TIGR00460">
    <property type="entry name" value="fmt"/>
    <property type="match status" value="1"/>
</dbReference>
<dbReference type="PANTHER" id="PTHR11138">
    <property type="entry name" value="METHIONYL-TRNA FORMYLTRANSFERASE"/>
    <property type="match status" value="1"/>
</dbReference>
<accession>A0A2A6E4W9</accession>
<feature type="domain" description="Formyl transferase C-terminal" evidence="7">
    <location>
        <begin position="204"/>
        <end position="302"/>
    </location>
</feature>
<feature type="domain" description="Formyl transferase N-terminal" evidence="6">
    <location>
        <begin position="1"/>
        <end position="177"/>
    </location>
</feature>
<dbReference type="AlphaFoldDB" id="A0A2A6E4W9"/>
<evidence type="ECO:0000256" key="1">
    <source>
        <dbReference type="ARBA" id="ARBA00010699"/>
    </source>
</evidence>
<dbReference type="SUPFAM" id="SSF50486">
    <property type="entry name" value="FMT C-terminal domain-like"/>
    <property type="match status" value="1"/>
</dbReference>